<dbReference type="AlphaFoldDB" id="A0AAV1YZ12"/>
<dbReference type="SMART" id="SM00179">
    <property type="entry name" value="EGF_CA"/>
    <property type="match status" value="2"/>
</dbReference>
<evidence type="ECO:0000256" key="2">
    <source>
        <dbReference type="PROSITE-ProRule" id="PRU00076"/>
    </source>
</evidence>
<organism evidence="6 7">
    <name type="scientific">Larinioides sclopetarius</name>
    <dbReference type="NCBI Taxonomy" id="280406"/>
    <lineage>
        <taxon>Eukaryota</taxon>
        <taxon>Metazoa</taxon>
        <taxon>Ecdysozoa</taxon>
        <taxon>Arthropoda</taxon>
        <taxon>Chelicerata</taxon>
        <taxon>Arachnida</taxon>
        <taxon>Araneae</taxon>
        <taxon>Araneomorphae</taxon>
        <taxon>Entelegynae</taxon>
        <taxon>Araneoidea</taxon>
        <taxon>Araneidae</taxon>
        <taxon>Larinioides</taxon>
    </lineage>
</organism>
<feature type="transmembrane region" description="Helical" evidence="3">
    <location>
        <begin position="570"/>
        <end position="593"/>
    </location>
</feature>
<keyword evidence="4" id="KW-0732">Signal</keyword>
<dbReference type="SMART" id="SM00181">
    <property type="entry name" value="EGF"/>
    <property type="match status" value="7"/>
</dbReference>
<gene>
    <name evidence="6" type="ORF">LARSCL_LOCUS1915</name>
</gene>
<keyword evidence="3" id="KW-0812">Transmembrane</keyword>
<dbReference type="Proteomes" id="UP001497382">
    <property type="component" value="Unassembled WGS sequence"/>
</dbReference>
<feature type="chain" id="PRO_5043718541" description="EGF-like domain-containing protein" evidence="4">
    <location>
        <begin position="28"/>
        <end position="610"/>
    </location>
</feature>
<name>A0AAV1YZ12_9ARAC</name>
<dbReference type="InterPro" id="IPR051830">
    <property type="entry name" value="NOTCH_homolog"/>
</dbReference>
<evidence type="ECO:0000313" key="7">
    <source>
        <dbReference type="Proteomes" id="UP001497382"/>
    </source>
</evidence>
<dbReference type="InterPro" id="IPR001881">
    <property type="entry name" value="EGF-like_Ca-bd_dom"/>
</dbReference>
<dbReference type="PANTHER" id="PTHR24033">
    <property type="entry name" value="EGF-LIKE DOMAIN-CONTAINING PROTEIN"/>
    <property type="match status" value="1"/>
</dbReference>
<feature type="domain" description="EGF-like" evidence="5">
    <location>
        <begin position="527"/>
        <end position="561"/>
    </location>
</feature>
<dbReference type="GO" id="GO:0005509">
    <property type="term" value="F:calcium ion binding"/>
    <property type="evidence" value="ECO:0007669"/>
    <property type="project" value="InterPro"/>
</dbReference>
<evidence type="ECO:0000256" key="1">
    <source>
        <dbReference type="ARBA" id="ARBA00023157"/>
    </source>
</evidence>
<feature type="disulfide bond" evidence="2">
    <location>
        <begin position="336"/>
        <end position="345"/>
    </location>
</feature>
<comment type="caution">
    <text evidence="2">Lacks conserved residue(s) required for the propagation of feature annotation.</text>
</comment>
<feature type="non-terminal residue" evidence="6">
    <location>
        <position position="1"/>
    </location>
</feature>
<keyword evidence="2" id="KW-0245">EGF-like domain</keyword>
<dbReference type="PROSITE" id="PS50026">
    <property type="entry name" value="EGF_3"/>
    <property type="match status" value="3"/>
</dbReference>
<accession>A0AAV1YZ12</accession>
<protein>
    <recommendedName>
        <fullName evidence="5">EGF-like domain-containing protein</fullName>
    </recommendedName>
</protein>
<dbReference type="Gene3D" id="2.10.25.10">
    <property type="entry name" value="Laminin"/>
    <property type="match status" value="3"/>
</dbReference>
<feature type="domain" description="EGF-like" evidence="5">
    <location>
        <begin position="448"/>
        <end position="484"/>
    </location>
</feature>
<dbReference type="EMBL" id="CAXIEN010000011">
    <property type="protein sequence ID" value="CAL1264269.1"/>
    <property type="molecule type" value="Genomic_DNA"/>
</dbReference>
<feature type="disulfide bond" evidence="2">
    <location>
        <begin position="530"/>
        <end position="540"/>
    </location>
</feature>
<feature type="signal peptide" evidence="4">
    <location>
        <begin position="1"/>
        <end position="27"/>
    </location>
</feature>
<dbReference type="PANTHER" id="PTHR24033:SF232">
    <property type="entry name" value="LAMININ SUBUNIT GAMMA-2-RELATED"/>
    <property type="match status" value="1"/>
</dbReference>
<dbReference type="PROSITE" id="PS00022">
    <property type="entry name" value="EGF_1"/>
    <property type="match status" value="3"/>
</dbReference>
<comment type="caution">
    <text evidence="6">The sequence shown here is derived from an EMBL/GenBank/DDBJ whole genome shotgun (WGS) entry which is preliminary data.</text>
</comment>
<evidence type="ECO:0000256" key="4">
    <source>
        <dbReference type="SAM" id="SignalP"/>
    </source>
</evidence>
<sequence>WKIHVAICYNWILVLIINLNERFNCQARNGVKYKFTLKLLYYFVECYCGPHGKCSFNDYNKVCSCDRGFSEIDGICKECDCGSNGICSFNEGYKVCLCDRGFSEKDGKCRECYCGPHGKCSFDDYNKVCSCDRGFSEIDGICKECDCGSNGICSFNEGYKVCLCDRGFSEKDGKCRECYCGPHGKCSFDDYNKVCSCDRGFSEIDGICKECYCGPHGKCSFDDYNKVCSCDRGFSEIDGICKECDCGSNGICSFNEGYKVCLCDRGFSEKDGKCRECYCGPHGKCSFDDYNKVCSCDRGFSEIDGICKVNDHCISVPCKNNGSCFNTNNGTYACLCQNRYLGRNCELECYCGQNGFCSLKSGVKVCSCEDGYSEINGRCQKCDCGPYGNCYFKNAKKICYCKQFFAEKFGKCIECYCGMQSWSCRFSSRGKKVCDCKPGYAQKNETCVEMCKSSSDCLNEGICRRFESGSFCDCGPYFSGDRCEKSEFCDHLKEKCEEIGAICVSTPWKATCECPKGKMFTPRGMCEDICDAAKCLYGKCEVTGKTYRCICEEGFSGLLCDINNNIKTNISIWGISLIVFCFILLVTMVGVLCCGFQNVRNNRCDHSKHF</sequence>
<keyword evidence="1 2" id="KW-1015">Disulfide bond</keyword>
<dbReference type="InterPro" id="IPR000742">
    <property type="entry name" value="EGF"/>
</dbReference>
<keyword evidence="7" id="KW-1185">Reference proteome</keyword>
<feature type="disulfide bond" evidence="2">
    <location>
        <begin position="474"/>
        <end position="483"/>
    </location>
</feature>
<evidence type="ECO:0000259" key="5">
    <source>
        <dbReference type="PROSITE" id="PS50026"/>
    </source>
</evidence>
<feature type="domain" description="EGF-like" evidence="5">
    <location>
        <begin position="309"/>
        <end position="346"/>
    </location>
</feature>
<dbReference type="PROSITE" id="PS01186">
    <property type="entry name" value="EGF_2"/>
    <property type="match status" value="1"/>
</dbReference>
<evidence type="ECO:0000313" key="6">
    <source>
        <dbReference type="EMBL" id="CAL1264269.1"/>
    </source>
</evidence>
<dbReference type="SUPFAM" id="SSF57196">
    <property type="entry name" value="EGF/Laminin"/>
    <property type="match status" value="1"/>
</dbReference>
<keyword evidence="3" id="KW-1133">Transmembrane helix</keyword>
<proteinExistence type="predicted"/>
<reference evidence="6 7" key="1">
    <citation type="submission" date="2024-04" db="EMBL/GenBank/DDBJ databases">
        <authorList>
            <person name="Rising A."/>
            <person name="Reimegard J."/>
            <person name="Sonavane S."/>
            <person name="Akerstrom W."/>
            <person name="Nylinder S."/>
            <person name="Hedman E."/>
            <person name="Kallberg Y."/>
        </authorList>
    </citation>
    <scope>NUCLEOTIDE SEQUENCE [LARGE SCALE GENOMIC DNA]</scope>
</reference>
<feature type="disulfide bond" evidence="2">
    <location>
        <begin position="551"/>
        <end position="560"/>
    </location>
</feature>
<evidence type="ECO:0000256" key="3">
    <source>
        <dbReference type="SAM" id="Phobius"/>
    </source>
</evidence>
<keyword evidence="3" id="KW-0472">Membrane</keyword>